<accession>A0A183K284</accession>
<gene>
    <name evidence="1" type="ORF">SCUD_LOCUS9097</name>
</gene>
<reference evidence="3" key="1">
    <citation type="submission" date="2016-06" db="UniProtKB">
        <authorList>
            <consortium name="WormBaseParasite"/>
        </authorList>
    </citation>
    <scope>IDENTIFICATION</scope>
</reference>
<name>A0A183K284_9TREM</name>
<protein>
    <submittedName>
        <fullName evidence="3">DUF768 domain-containing protein</fullName>
    </submittedName>
</protein>
<evidence type="ECO:0000313" key="3">
    <source>
        <dbReference type="WBParaSite" id="SCUD_0000909701-mRNA-1"/>
    </source>
</evidence>
<dbReference type="WBParaSite" id="SCUD_0000909701-mRNA-1">
    <property type="protein sequence ID" value="SCUD_0000909701-mRNA-1"/>
    <property type="gene ID" value="SCUD_0000909701"/>
</dbReference>
<proteinExistence type="predicted"/>
<evidence type="ECO:0000313" key="1">
    <source>
        <dbReference type="EMBL" id="VDP34128.1"/>
    </source>
</evidence>
<organism evidence="3">
    <name type="scientific">Schistosoma curassoni</name>
    <dbReference type="NCBI Taxonomy" id="6186"/>
    <lineage>
        <taxon>Eukaryota</taxon>
        <taxon>Metazoa</taxon>
        <taxon>Spiralia</taxon>
        <taxon>Lophotrochozoa</taxon>
        <taxon>Platyhelminthes</taxon>
        <taxon>Trematoda</taxon>
        <taxon>Digenea</taxon>
        <taxon>Strigeidida</taxon>
        <taxon>Schistosomatoidea</taxon>
        <taxon>Schistosomatidae</taxon>
        <taxon>Schistosoma</taxon>
    </lineage>
</organism>
<dbReference type="EMBL" id="UZAK01033066">
    <property type="protein sequence ID" value="VDP34128.1"/>
    <property type="molecule type" value="Genomic_DNA"/>
</dbReference>
<dbReference type="Proteomes" id="UP000279833">
    <property type="component" value="Unassembled WGS sequence"/>
</dbReference>
<evidence type="ECO:0000313" key="2">
    <source>
        <dbReference type="Proteomes" id="UP000279833"/>
    </source>
</evidence>
<reference evidence="1 2" key="2">
    <citation type="submission" date="2018-11" db="EMBL/GenBank/DDBJ databases">
        <authorList>
            <consortium name="Pathogen Informatics"/>
        </authorList>
    </citation>
    <scope>NUCLEOTIDE SEQUENCE [LARGE SCALE GENOMIC DNA]</scope>
    <source>
        <strain evidence="1">Dakar</strain>
        <strain evidence="2">Dakar, Senegal</strain>
    </source>
</reference>
<keyword evidence="2" id="KW-1185">Reference proteome</keyword>
<sequence>MQANHLTSRIEEQIGETIRRTLDVTPPTTEEIGMVIRQIMSGRAVVPDNIPVESLKSDMEVIVDMLHVLSRKIWEEEKVPID</sequence>
<dbReference type="AlphaFoldDB" id="A0A183K284"/>